<keyword evidence="8" id="KW-1185">Reference proteome</keyword>
<keyword evidence="1" id="KW-0646">Protease inhibitor</keyword>
<dbReference type="AlphaFoldDB" id="A0A3M6V7V9"/>
<feature type="domain" description="Kazal-like" evidence="6">
    <location>
        <begin position="71"/>
        <end position="122"/>
    </location>
</feature>
<evidence type="ECO:0000256" key="2">
    <source>
        <dbReference type="ARBA" id="ARBA00022900"/>
    </source>
</evidence>
<gene>
    <name evidence="7" type="ORF">DD238_006962</name>
</gene>
<keyword evidence="3" id="KW-1015">Disulfide bond</keyword>
<comment type="caution">
    <text evidence="7">The sequence shown here is derived from an EMBL/GenBank/DDBJ whole genome shotgun (WGS) entry which is preliminary data.</text>
</comment>
<feature type="domain" description="Kazal-like" evidence="6">
    <location>
        <begin position="256"/>
        <end position="309"/>
    </location>
</feature>
<feature type="chain" id="PRO_5018243076" description="Kazal-like domain-containing protein" evidence="5">
    <location>
        <begin position="20"/>
        <end position="338"/>
    </location>
</feature>
<feature type="compositionally biased region" description="Polar residues" evidence="4">
    <location>
        <begin position="226"/>
        <end position="238"/>
    </location>
</feature>
<sequence length="338" mass="35750">MKPAVGLVLTAIVLNCVGATTFSADFNSGESEDSSGNSAWETGSAGVTPTVDSKELLLNFSWEVLGSSETSNSDDCCNEICTTDYEPVCASDGVTYANYCAFSNAQCKTIDLTLLALGECAGGALSDEDETGSTASLCPDVCRDIYDPVSDENGTIYTNDCFMQMAQCNDTKKDVDIQAEYKKLYMRLFKALFHGDSTDDDSFSEESLSSSAVAITSTKSTTAGMLRTMETSSASDSDIGSLYEDESNDSIGSGSSSPTTKCINTCLDIYSPVCGSDGVSYINVCQLELAACKNPKLNIVRTNEDNCADSAPTTAQDEIVSEKIPFNATKTALMAASM</sequence>
<dbReference type="InterPro" id="IPR036058">
    <property type="entry name" value="Kazal_dom_sf"/>
</dbReference>
<dbReference type="PROSITE" id="PS51465">
    <property type="entry name" value="KAZAL_2"/>
    <property type="match status" value="2"/>
</dbReference>
<proteinExistence type="predicted"/>
<name>A0A3M6V7V9_9STRA</name>
<evidence type="ECO:0000256" key="1">
    <source>
        <dbReference type="ARBA" id="ARBA00022690"/>
    </source>
</evidence>
<dbReference type="PANTHER" id="PTHR10913:SF45">
    <property type="entry name" value="FOLLISTATIN, ISOFORM A-RELATED"/>
    <property type="match status" value="1"/>
</dbReference>
<keyword evidence="2" id="KW-0722">Serine protease inhibitor</keyword>
<protein>
    <recommendedName>
        <fullName evidence="6">Kazal-like domain-containing protein</fullName>
    </recommendedName>
</protein>
<organism evidence="7 8">
    <name type="scientific">Peronospora effusa</name>
    <dbReference type="NCBI Taxonomy" id="542832"/>
    <lineage>
        <taxon>Eukaryota</taxon>
        <taxon>Sar</taxon>
        <taxon>Stramenopiles</taxon>
        <taxon>Oomycota</taxon>
        <taxon>Peronosporomycetes</taxon>
        <taxon>Peronosporales</taxon>
        <taxon>Peronosporaceae</taxon>
        <taxon>Peronospora</taxon>
    </lineage>
</organism>
<evidence type="ECO:0000313" key="8">
    <source>
        <dbReference type="Proteomes" id="UP000282087"/>
    </source>
</evidence>
<dbReference type="SUPFAM" id="SSF100895">
    <property type="entry name" value="Kazal-type serine protease inhibitors"/>
    <property type="match status" value="3"/>
</dbReference>
<dbReference type="InterPro" id="IPR002350">
    <property type="entry name" value="Kazal_dom"/>
</dbReference>
<keyword evidence="5" id="KW-0732">Signal</keyword>
<dbReference type="VEuPathDB" id="FungiDB:DD237_007135"/>
<feature type="region of interest" description="Disordered" evidence="4">
    <location>
        <begin position="226"/>
        <end position="258"/>
    </location>
</feature>
<dbReference type="Proteomes" id="UP000282087">
    <property type="component" value="Unassembled WGS sequence"/>
</dbReference>
<dbReference type="Pfam" id="PF07648">
    <property type="entry name" value="Kazal_2"/>
    <property type="match status" value="3"/>
</dbReference>
<evidence type="ECO:0000259" key="6">
    <source>
        <dbReference type="PROSITE" id="PS51465"/>
    </source>
</evidence>
<evidence type="ECO:0000256" key="5">
    <source>
        <dbReference type="SAM" id="SignalP"/>
    </source>
</evidence>
<evidence type="ECO:0000313" key="7">
    <source>
        <dbReference type="EMBL" id="RMX62965.1"/>
    </source>
</evidence>
<dbReference type="STRING" id="542832.A0A3M6V7V9"/>
<dbReference type="EMBL" id="QLLG01000472">
    <property type="protein sequence ID" value="RMX62965.1"/>
    <property type="molecule type" value="Genomic_DNA"/>
</dbReference>
<dbReference type="GO" id="GO:0005576">
    <property type="term" value="C:extracellular region"/>
    <property type="evidence" value="ECO:0007669"/>
    <property type="project" value="TreeGrafter"/>
</dbReference>
<dbReference type="PANTHER" id="PTHR10913">
    <property type="entry name" value="FOLLISTATIN-RELATED"/>
    <property type="match status" value="1"/>
</dbReference>
<accession>A0A3M6V7V9</accession>
<dbReference type="SMART" id="SM00280">
    <property type="entry name" value="KAZAL"/>
    <property type="match status" value="3"/>
</dbReference>
<reference evidence="7 8" key="1">
    <citation type="submission" date="2018-06" db="EMBL/GenBank/DDBJ databases">
        <title>Comparative genomics of downy mildews reveals potential adaptations to biotrophy.</title>
        <authorList>
            <person name="Fletcher K."/>
            <person name="Klosterman S.J."/>
            <person name="Derevnina L."/>
            <person name="Martin F."/>
            <person name="Koike S."/>
            <person name="Reyes Chin-Wo S."/>
            <person name="Mou B."/>
            <person name="Michelmore R."/>
        </authorList>
    </citation>
    <scope>NUCLEOTIDE SEQUENCE [LARGE SCALE GENOMIC DNA]</scope>
    <source>
        <strain evidence="7 8">R14</strain>
    </source>
</reference>
<feature type="signal peptide" evidence="5">
    <location>
        <begin position="1"/>
        <end position="19"/>
    </location>
</feature>
<dbReference type="Gene3D" id="3.30.60.30">
    <property type="match status" value="3"/>
</dbReference>
<dbReference type="InterPro" id="IPR050653">
    <property type="entry name" value="Prot_Inhib_GrowthFact_Antg"/>
</dbReference>
<evidence type="ECO:0000256" key="4">
    <source>
        <dbReference type="SAM" id="MobiDB-lite"/>
    </source>
</evidence>
<dbReference type="CDD" id="cd00104">
    <property type="entry name" value="KAZAL_FS"/>
    <property type="match status" value="2"/>
</dbReference>
<evidence type="ECO:0000256" key="3">
    <source>
        <dbReference type="ARBA" id="ARBA00023157"/>
    </source>
</evidence>